<accession>A0AAD9JWE7</accession>
<feature type="transmembrane region" description="Helical" evidence="1">
    <location>
        <begin position="58"/>
        <end position="78"/>
    </location>
</feature>
<feature type="transmembrane region" description="Helical" evidence="1">
    <location>
        <begin position="181"/>
        <end position="208"/>
    </location>
</feature>
<dbReference type="AlphaFoldDB" id="A0AAD9JWE7"/>
<comment type="caution">
    <text evidence="2">The sequence shown here is derived from an EMBL/GenBank/DDBJ whole genome shotgun (WGS) entry which is preliminary data.</text>
</comment>
<gene>
    <name evidence="2" type="ORF">LSH36_137g02024</name>
</gene>
<organism evidence="2 3">
    <name type="scientific">Paralvinella palmiformis</name>
    <dbReference type="NCBI Taxonomy" id="53620"/>
    <lineage>
        <taxon>Eukaryota</taxon>
        <taxon>Metazoa</taxon>
        <taxon>Spiralia</taxon>
        <taxon>Lophotrochozoa</taxon>
        <taxon>Annelida</taxon>
        <taxon>Polychaeta</taxon>
        <taxon>Sedentaria</taxon>
        <taxon>Canalipalpata</taxon>
        <taxon>Terebellida</taxon>
        <taxon>Terebelliformia</taxon>
        <taxon>Alvinellidae</taxon>
        <taxon>Paralvinella</taxon>
    </lineage>
</organism>
<feature type="transmembrane region" description="Helical" evidence="1">
    <location>
        <begin position="125"/>
        <end position="144"/>
    </location>
</feature>
<reference evidence="2" key="1">
    <citation type="journal article" date="2023" name="Mol. Biol. Evol.">
        <title>Third-Generation Sequencing Reveals the Adaptive Role of the Epigenome in Three Deep-Sea Polychaetes.</title>
        <authorList>
            <person name="Perez M."/>
            <person name="Aroh O."/>
            <person name="Sun Y."/>
            <person name="Lan Y."/>
            <person name="Juniper S.K."/>
            <person name="Young C.R."/>
            <person name="Angers B."/>
            <person name="Qian P.Y."/>
        </authorList>
    </citation>
    <scope>NUCLEOTIDE SEQUENCE</scope>
    <source>
        <strain evidence="2">P08H-3</strain>
    </source>
</reference>
<name>A0AAD9JWE7_9ANNE</name>
<protein>
    <submittedName>
        <fullName evidence="2">Uncharacterized protein</fullName>
    </submittedName>
</protein>
<keyword evidence="3" id="KW-1185">Reference proteome</keyword>
<keyword evidence="1" id="KW-1133">Transmembrane helix</keyword>
<evidence type="ECO:0000313" key="3">
    <source>
        <dbReference type="Proteomes" id="UP001208570"/>
    </source>
</evidence>
<dbReference type="PANTHER" id="PTHR35270:SF2">
    <property type="entry name" value="FUSELESS, ISOFORM A"/>
    <property type="match status" value="1"/>
</dbReference>
<dbReference type="Pfam" id="PF15993">
    <property type="entry name" value="Fuseless"/>
    <property type="match status" value="1"/>
</dbReference>
<feature type="transmembrane region" description="Helical" evidence="1">
    <location>
        <begin position="258"/>
        <end position="276"/>
    </location>
</feature>
<dbReference type="Proteomes" id="UP001208570">
    <property type="component" value="Unassembled WGS sequence"/>
</dbReference>
<feature type="transmembrane region" description="Helical" evidence="1">
    <location>
        <begin position="21"/>
        <end position="38"/>
    </location>
</feature>
<feature type="transmembrane region" description="Helical" evidence="1">
    <location>
        <begin position="220"/>
        <end position="238"/>
    </location>
</feature>
<dbReference type="EMBL" id="JAODUP010000137">
    <property type="protein sequence ID" value="KAK2160244.1"/>
    <property type="molecule type" value="Genomic_DNA"/>
</dbReference>
<dbReference type="InterPro" id="IPR032751">
    <property type="entry name" value="Fuseless"/>
</dbReference>
<feature type="transmembrane region" description="Helical" evidence="1">
    <location>
        <begin position="296"/>
        <end position="313"/>
    </location>
</feature>
<feature type="transmembrane region" description="Helical" evidence="1">
    <location>
        <begin position="99"/>
        <end position="119"/>
    </location>
</feature>
<sequence>MMPGAVPQICCHPAVLRTLDVIISCFVIFPAVILYWSGTWKFLELNVYPDHPYAGSSLMLLIGIFILITGYFALPLLEDLVVLEDLQRDFTKHLLVAKVFNYVMALGTIFFWKGVWMLIELGFVKSLPASLTVLLVSAGLLLLMRSISNATTTPFVLHLDSSSDFYKTAPRFRTQLTPDSVFPYSFDVLFTCLVIQPLTVSLWVGLWHTFNSILYPDNRQLSYLICATTGMTGALLLFSLQMPTQRLALRYQNSQSILVVIFTDVFHVTVVLLGFMLWRGCWGYINDYLLLSYDDVWLMGVFHGIGIGLLLFLDSSRTVAVLQCGVDGENTDGGGTAVDLNVLYLRHFCRYRDSVYSLQVESAIESQSLLESSSQYASTPVYGGF</sequence>
<dbReference type="PANTHER" id="PTHR35270">
    <property type="entry name" value="FUSELESS, ISOFORM A"/>
    <property type="match status" value="1"/>
</dbReference>
<keyword evidence="1" id="KW-0812">Transmembrane</keyword>
<evidence type="ECO:0000313" key="2">
    <source>
        <dbReference type="EMBL" id="KAK2160244.1"/>
    </source>
</evidence>
<evidence type="ECO:0000256" key="1">
    <source>
        <dbReference type="SAM" id="Phobius"/>
    </source>
</evidence>
<keyword evidence="1" id="KW-0472">Membrane</keyword>
<proteinExistence type="predicted"/>